<reference evidence="1 2" key="1">
    <citation type="journal article" date="2008" name="Nature">
        <title>The genome of the model beetle and pest Tribolium castaneum.</title>
        <authorList>
            <consortium name="Tribolium Genome Sequencing Consortium"/>
            <person name="Richards S."/>
            <person name="Gibbs R.A."/>
            <person name="Weinstock G.M."/>
            <person name="Brown S.J."/>
            <person name="Denell R."/>
            <person name="Beeman R.W."/>
            <person name="Gibbs R."/>
            <person name="Beeman R.W."/>
            <person name="Brown S.J."/>
            <person name="Bucher G."/>
            <person name="Friedrich M."/>
            <person name="Grimmelikhuijzen C.J."/>
            <person name="Klingler M."/>
            <person name="Lorenzen M."/>
            <person name="Richards S."/>
            <person name="Roth S."/>
            <person name="Schroder R."/>
            <person name="Tautz D."/>
            <person name="Zdobnov E.M."/>
            <person name="Muzny D."/>
            <person name="Gibbs R.A."/>
            <person name="Weinstock G.M."/>
            <person name="Attaway T."/>
            <person name="Bell S."/>
            <person name="Buhay C.J."/>
            <person name="Chandrabose M.N."/>
            <person name="Chavez D."/>
            <person name="Clerk-Blankenburg K.P."/>
            <person name="Cree A."/>
            <person name="Dao M."/>
            <person name="Davis C."/>
            <person name="Chacko J."/>
            <person name="Dinh H."/>
            <person name="Dugan-Rocha S."/>
            <person name="Fowler G."/>
            <person name="Garner T.T."/>
            <person name="Garnes J."/>
            <person name="Gnirke A."/>
            <person name="Hawes A."/>
            <person name="Hernandez J."/>
            <person name="Hines S."/>
            <person name="Holder M."/>
            <person name="Hume J."/>
            <person name="Jhangiani S.N."/>
            <person name="Joshi V."/>
            <person name="Khan Z.M."/>
            <person name="Jackson L."/>
            <person name="Kovar C."/>
            <person name="Kowis A."/>
            <person name="Lee S."/>
            <person name="Lewis L.R."/>
            <person name="Margolis J."/>
            <person name="Morgan M."/>
            <person name="Nazareth L.V."/>
            <person name="Nguyen N."/>
            <person name="Okwuonu G."/>
            <person name="Parker D."/>
            <person name="Richards S."/>
            <person name="Ruiz S.J."/>
            <person name="Santibanez J."/>
            <person name="Savard J."/>
            <person name="Scherer S.E."/>
            <person name="Schneider B."/>
            <person name="Sodergren E."/>
            <person name="Tautz D."/>
            <person name="Vattahil S."/>
            <person name="Villasana D."/>
            <person name="White C.S."/>
            <person name="Wright R."/>
            <person name="Park Y."/>
            <person name="Beeman R.W."/>
            <person name="Lord J."/>
            <person name="Oppert B."/>
            <person name="Lorenzen M."/>
            <person name="Brown S."/>
            <person name="Wang L."/>
            <person name="Savard J."/>
            <person name="Tautz D."/>
            <person name="Richards S."/>
            <person name="Weinstock G."/>
            <person name="Gibbs R.A."/>
            <person name="Liu Y."/>
            <person name="Worley K."/>
            <person name="Weinstock G."/>
            <person name="Elsik C.G."/>
            <person name="Reese J.T."/>
            <person name="Elhaik E."/>
            <person name="Landan G."/>
            <person name="Graur D."/>
            <person name="Arensburger P."/>
            <person name="Atkinson P."/>
            <person name="Beeman R.W."/>
            <person name="Beidler J."/>
            <person name="Brown S.J."/>
            <person name="Demuth J.P."/>
            <person name="Drury D.W."/>
            <person name="Du Y.Z."/>
            <person name="Fujiwara H."/>
            <person name="Lorenzen M."/>
            <person name="Maselli V."/>
            <person name="Osanai M."/>
            <person name="Park Y."/>
            <person name="Robertson H.M."/>
            <person name="Tu Z."/>
            <person name="Wang J.J."/>
            <person name="Wang S."/>
            <person name="Richards S."/>
            <person name="Song H."/>
            <person name="Zhang L."/>
            <person name="Sodergren E."/>
            <person name="Werner D."/>
            <person name="Stanke M."/>
            <person name="Morgenstern B."/>
            <person name="Solovyev V."/>
            <person name="Kosarev P."/>
            <person name="Brown G."/>
            <person name="Chen H.C."/>
            <person name="Ermolaeva O."/>
            <person name="Hlavina W."/>
            <person name="Kapustin Y."/>
            <person name="Kiryutin B."/>
            <person name="Kitts P."/>
            <person name="Maglott D."/>
            <person name="Pruitt K."/>
            <person name="Sapojnikov V."/>
            <person name="Souvorov A."/>
            <person name="Mackey A.J."/>
            <person name="Waterhouse R.M."/>
            <person name="Wyder S."/>
            <person name="Zdobnov E.M."/>
            <person name="Zdobnov E.M."/>
            <person name="Wyder S."/>
            <person name="Kriventseva E.V."/>
            <person name="Kadowaki T."/>
            <person name="Bork P."/>
            <person name="Aranda M."/>
            <person name="Bao R."/>
            <person name="Beermann A."/>
            <person name="Berns N."/>
            <person name="Bolognesi R."/>
            <person name="Bonneton F."/>
            <person name="Bopp D."/>
            <person name="Brown S.J."/>
            <person name="Bucher G."/>
            <person name="Butts T."/>
            <person name="Chaumot A."/>
            <person name="Denell R.E."/>
            <person name="Ferrier D.E."/>
            <person name="Friedrich M."/>
            <person name="Gordon C.M."/>
            <person name="Jindra M."/>
            <person name="Klingler M."/>
            <person name="Lan Q."/>
            <person name="Lattorff H.M."/>
            <person name="Laudet V."/>
            <person name="von Levetsow C."/>
            <person name="Liu Z."/>
            <person name="Lutz R."/>
            <person name="Lynch J.A."/>
            <person name="da Fonseca R.N."/>
            <person name="Posnien N."/>
            <person name="Reuter R."/>
            <person name="Roth S."/>
            <person name="Savard J."/>
            <person name="Schinko J.B."/>
            <person name="Schmitt C."/>
            <person name="Schoppmeier M."/>
            <person name="Schroder R."/>
            <person name="Shippy T.D."/>
            <person name="Simonnet F."/>
            <person name="Marques-Souza H."/>
            <person name="Tautz D."/>
            <person name="Tomoyasu Y."/>
            <person name="Trauner J."/>
            <person name="Van der Zee M."/>
            <person name="Vervoort M."/>
            <person name="Wittkopp N."/>
            <person name="Wimmer E.A."/>
            <person name="Yang X."/>
            <person name="Jones A.K."/>
            <person name="Sattelle D.B."/>
            <person name="Ebert P.R."/>
            <person name="Nelson D."/>
            <person name="Scott J.G."/>
            <person name="Beeman R.W."/>
            <person name="Muthukrishnan S."/>
            <person name="Kramer K.J."/>
            <person name="Arakane Y."/>
            <person name="Beeman R.W."/>
            <person name="Zhu Q."/>
            <person name="Hogenkamp D."/>
            <person name="Dixit R."/>
            <person name="Oppert B."/>
            <person name="Jiang H."/>
            <person name="Zou Z."/>
            <person name="Marshall J."/>
            <person name="Elpidina E."/>
            <person name="Vinokurov K."/>
            <person name="Oppert C."/>
            <person name="Zou Z."/>
            <person name="Evans J."/>
            <person name="Lu Z."/>
            <person name="Zhao P."/>
            <person name="Sumathipala N."/>
            <person name="Altincicek B."/>
            <person name="Vilcinskas A."/>
            <person name="Williams M."/>
            <person name="Hultmark D."/>
            <person name="Hetru C."/>
            <person name="Jiang H."/>
            <person name="Grimmelikhuijzen C.J."/>
            <person name="Hauser F."/>
            <person name="Cazzamali G."/>
            <person name="Williamson M."/>
            <person name="Park Y."/>
            <person name="Li B."/>
            <person name="Tanaka Y."/>
            <person name="Predel R."/>
            <person name="Neupert S."/>
            <person name="Schachtner J."/>
            <person name="Verleyen P."/>
            <person name="Raible F."/>
            <person name="Bork P."/>
            <person name="Friedrich M."/>
            <person name="Walden K.K."/>
            <person name="Robertson H.M."/>
            <person name="Angeli S."/>
            <person name="Foret S."/>
            <person name="Bucher G."/>
            <person name="Schuetz S."/>
            <person name="Maleszka R."/>
            <person name="Wimmer E.A."/>
            <person name="Beeman R.W."/>
            <person name="Lorenzen M."/>
            <person name="Tomoyasu Y."/>
            <person name="Miller S.C."/>
            <person name="Grossmann D."/>
            <person name="Bucher G."/>
        </authorList>
    </citation>
    <scope>NUCLEOTIDE SEQUENCE [LARGE SCALE GENOMIC DNA]</scope>
    <source>
        <strain evidence="1 2">Georgia GA2</strain>
    </source>
</reference>
<accession>A0A139WLG5</accession>
<name>A0A139WLG5_TRICA</name>
<dbReference type="InParanoid" id="A0A139WLG5"/>
<sequence>MRYLQHGGAWGPRPPAPVLSLSWPHISHNTHHNSITARLWCHSCVCGDAPSEHTGHRTGTTRAVAQHCALLQSIAGRDTLRAPATTVAPF</sequence>
<reference evidence="1 2" key="2">
    <citation type="journal article" date="2010" name="Nucleic Acids Res.">
        <title>BeetleBase in 2010: revisions to provide comprehensive genomic information for Tribolium castaneum.</title>
        <authorList>
            <person name="Kim H.S."/>
            <person name="Murphy T."/>
            <person name="Xia J."/>
            <person name="Caragea D."/>
            <person name="Park Y."/>
            <person name="Beeman R.W."/>
            <person name="Lorenzen M.D."/>
            <person name="Butcher S."/>
            <person name="Manak J.R."/>
            <person name="Brown S.J."/>
        </authorList>
    </citation>
    <scope>GENOME REANNOTATION</scope>
    <source>
        <strain evidence="1 2">Georgia GA2</strain>
    </source>
</reference>
<dbReference type="Proteomes" id="UP000007266">
    <property type="component" value="Linkage group 3"/>
</dbReference>
<dbReference type="AlphaFoldDB" id="A0A139WLG5"/>
<evidence type="ECO:0000313" key="1">
    <source>
        <dbReference type="EMBL" id="KYB28671.1"/>
    </source>
</evidence>
<evidence type="ECO:0000313" key="2">
    <source>
        <dbReference type="Proteomes" id="UP000007266"/>
    </source>
</evidence>
<keyword evidence="2" id="KW-1185">Reference proteome</keyword>
<organism evidence="1 2">
    <name type="scientific">Tribolium castaneum</name>
    <name type="common">Red flour beetle</name>
    <dbReference type="NCBI Taxonomy" id="7070"/>
    <lineage>
        <taxon>Eukaryota</taxon>
        <taxon>Metazoa</taxon>
        <taxon>Ecdysozoa</taxon>
        <taxon>Arthropoda</taxon>
        <taxon>Hexapoda</taxon>
        <taxon>Insecta</taxon>
        <taxon>Pterygota</taxon>
        <taxon>Neoptera</taxon>
        <taxon>Endopterygota</taxon>
        <taxon>Coleoptera</taxon>
        <taxon>Polyphaga</taxon>
        <taxon>Cucujiformia</taxon>
        <taxon>Tenebrionidae</taxon>
        <taxon>Tenebrionidae incertae sedis</taxon>
        <taxon>Tribolium</taxon>
    </lineage>
</organism>
<protein>
    <submittedName>
        <fullName evidence="1">Uncharacterized protein</fullName>
    </submittedName>
</protein>
<gene>
    <name evidence="1" type="primary">AUGUSTUS-3.0.2_32402</name>
    <name evidence="1" type="ORF">TcasGA2_TC032402</name>
</gene>
<dbReference type="EMBL" id="KQ971321">
    <property type="protein sequence ID" value="KYB28671.1"/>
    <property type="molecule type" value="Genomic_DNA"/>
</dbReference>
<proteinExistence type="predicted"/>